<gene>
    <name evidence="1" type="ORF">V4839_09835</name>
</gene>
<evidence type="ECO:0000313" key="2">
    <source>
        <dbReference type="Proteomes" id="UP001335910"/>
    </source>
</evidence>
<accession>A0ABU7UCD8</accession>
<sequence length="59" mass="6608">MRHTTTRLIAVVAGMAQKGLLKAGWPEKGRRKITLSVCFFTVNYSPLFTLKKNISNTVI</sequence>
<dbReference type="RefSeq" id="WP_331389536.1">
    <property type="nucleotide sequence ID" value="NZ_JAZKLB010000001.1"/>
</dbReference>
<name>A0ABU7UCD8_LELAM</name>
<proteinExistence type="predicted"/>
<dbReference type="EMBL" id="JAZKLI010000001">
    <property type="protein sequence ID" value="MEE9683779.1"/>
    <property type="molecule type" value="Genomic_DNA"/>
</dbReference>
<dbReference type="Proteomes" id="UP001335910">
    <property type="component" value="Unassembled WGS sequence"/>
</dbReference>
<organism evidence="1 2">
    <name type="scientific">Lelliottia amnigena</name>
    <name type="common">Enterobacter amnigenus</name>
    <dbReference type="NCBI Taxonomy" id="61646"/>
    <lineage>
        <taxon>Bacteria</taxon>
        <taxon>Pseudomonadati</taxon>
        <taxon>Pseudomonadota</taxon>
        <taxon>Gammaproteobacteria</taxon>
        <taxon>Enterobacterales</taxon>
        <taxon>Enterobacteriaceae</taxon>
        <taxon>Lelliottia</taxon>
    </lineage>
</organism>
<keyword evidence="2" id="KW-1185">Reference proteome</keyword>
<evidence type="ECO:0000313" key="1">
    <source>
        <dbReference type="EMBL" id="MEE9683779.1"/>
    </source>
</evidence>
<reference evidence="1 2" key="1">
    <citation type="submission" date="2023-10" db="EMBL/GenBank/DDBJ databases">
        <title>Wastewater isolates of ESBL- and carbapenemase-producing Gram-negative bacteria from New Zealand.</title>
        <authorList>
            <person name="Straub C."/>
            <person name="Weaver L."/>
            <person name="Cornelius A."/>
            <person name="Mcgill E."/>
            <person name="Dyet K."/>
            <person name="White L."/>
            <person name="Pattis I."/>
        </authorList>
    </citation>
    <scope>NUCLEOTIDE SEQUENCE [LARGE SCALE GENOMIC DNA]</scope>
    <source>
        <strain evidence="1 2">ESBL35</strain>
    </source>
</reference>
<comment type="caution">
    <text evidence="1">The sequence shown here is derived from an EMBL/GenBank/DDBJ whole genome shotgun (WGS) entry which is preliminary data.</text>
</comment>
<protein>
    <submittedName>
        <fullName evidence="1">Uncharacterized protein</fullName>
    </submittedName>
</protein>